<dbReference type="AlphaFoldDB" id="A0A811U7V4"/>
<accession>A0A811U7V4</accession>
<dbReference type="EMBL" id="CAJHJT010000001">
    <property type="protein sequence ID" value="CAD6994911.1"/>
    <property type="molecule type" value="Genomic_DNA"/>
</dbReference>
<evidence type="ECO:0000313" key="1">
    <source>
        <dbReference type="EMBL" id="CAD6994911.1"/>
    </source>
</evidence>
<dbReference type="Proteomes" id="UP000606786">
    <property type="component" value="Unassembled WGS sequence"/>
</dbReference>
<organism evidence="1 2">
    <name type="scientific">Ceratitis capitata</name>
    <name type="common">Mediterranean fruit fly</name>
    <name type="synonym">Tephritis capitata</name>
    <dbReference type="NCBI Taxonomy" id="7213"/>
    <lineage>
        <taxon>Eukaryota</taxon>
        <taxon>Metazoa</taxon>
        <taxon>Ecdysozoa</taxon>
        <taxon>Arthropoda</taxon>
        <taxon>Hexapoda</taxon>
        <taxon>Insecta</taxon>
        <taxon>Pterygota</taxon>
        <taxon>Neoptera</taxon>
        <taxon>Endopterygota</taxon>
        <taxon>Diptera</taxon>
        <taxon>Brachycera</taxon>
        <taxon>Muscomorpha</taxon>
        <taxon>Tephritoidea</taxon>
        <taxon>Tephritidae</taxon>
        <taxon>Ceratitis</taxon>
        <taxon>Ceratitis</taxon>
    </lineage>
</organism>
<name>A0A811U7V4_CERCA</name>
<reference evidence="1" key="1">
    <citation type="submission" date="2020-11" db="EMBL/GenBank/DDBJ databases">
        <authorList>
            <person name="Whitehead M."/>
        </authorList>
    </citation>
    <scope>NUCLEOTIDE SEQUENCE</scope>
    <source>
        <strain evidence="1">EGII</strain>
    </source>
</reference>
<keyword evidence="2" id="KW-1185">Reference proteome</keyword>
<sequence length="121" mass="13726">MPTLKHFVHFFFFFSSKRVEHGTTQLTLEIGGDTQAPRLIFRTRCDSPKVPTNATQPWTRNTFCYATTSSYNTNTNCEKIAATAPPTKLCGCRIMALALLKCSAELLKVIEICLVQYYEEH</sequence>
<proteinExistence type="predicted"/>
<gene>
    <name evidence="1" type="ORF">CCAP1982_LOCUS3646</name>
</gene>
<evidence type="ECO:0000313" key="2">
    <source>
        <dbReference type="Proteomes" id="UP000606786"/>
    </source>
</evidence>
<protein>
    <submittedName>
        <fullName evidence="1">(Mediterranean fruit fly) hypothetical protein</fullName>
    </submittedName>
</protein>
<comment type="caution">
    <text evidence="1">The sequence shown here is derived from an EMBL/GenBank/DDBJ whole genome shotgun (WGS) entry which is preliminary data.</text>
</comment>